<dbReference type="GO" id="GO:0003700">
    <property type="term" value="F:DNA-binding transcription factor activity"/>
    <property type="evidence" value="ECO:0007669"/>
    <property type="project" value="TreeGrafter"/>
</dbReference>
<evidence type="ECO:0000259" key="4">
    <source>
        <dbReference type="PROSITE" id="PS50932"/>
    </source>
</evidence>
<comment type="caution">
    <text evidence="5">The sequence shown here is derived from an EMBL/GenBank/DDBJ whole genome shotgun (WGS) entry which is preliminary data.</text>
</comment>
<dbReference type="InterPro" id="IPR010982">
    <property type="entry name" value="Lambda_DNA-bd_dom_sf"/>
</dbReference>
<dbReference type="Gene3D" id="1.10.260.40">
    <property type="entry name" value="lambda repressor-like DNA-binding domains"/>
    <property type="match status" value="1"/>
</dbReference>
<dbReference type="PANTHER" id="PTHR30146">
    <property type="entry name" value="LACI-RELATED TRANSCRIPTIONAL REPRESSOR"/>
    <property type="match status" value="1"/>
</dbReference>
<dbReference type="InterPro" id="IPR046335">
    <property type="entry name" value="LacI/GalR-like_sensor"/>
</dbReference>
<dbReference type="EMBL" id="JAEKPD010000008">
    <property type="protein sequence ID" value="MBJ3763048.1"/>
    <property type="molecule type" value="Genomic_DNA"/>
</dbReference>
<dbReference type="SMART" id="SM00354">
    <property type="entry name" value="HTH_LACI"/>
    <property type="match status" value="1"/>
</dbReference>
<accession>A0A934IHJ6</accession>
<dbReference type="Pfam" id="PF13377">
    <property type="entry name" value="Peripla_BP_3"/>
    <property type="match status" value="1"/>
</dbReference>
<reference evidence="5" key="1">
    <citation type="submission" date="2020-12" db="EMBL/GenBank/DDBJ databases">
        <title>Bacterial taxonomy.</title>
        <authorList>
            <person name="Pan X."/>
        </authorList>
    </citation>
    <scope>NUCLEOTIDE SEQUENCE</scope>
    <source>
        <strain evidence="5">KCTC 52957</strain>
    </source>
</reference>
<evidence type="ECO:0000256" key="1">
    <source>
        <dbReference type="ARBA" id="ARBA00023015"/>
    </source>
</evidence>
<dbReference type="PANTHER" id="PTHR30146:SF155">
    <property type="entry name" value="ALANINE RACEMASE"/>
    <property type="match status" value="1"/>
</dbReference>
<dbReference type="CDD" id="cd01392">
    <property type="entry name" value="HTH_LacI"/>
    <property type="match status" value="1"/>
</dbReference>
<dbReference type="SUPFAM" id="SSF47413">
    <property type="entry name" value="lambda repressor-like DNA-binding domains"/>
    <property type="match status" value="1"/>
</dbReference>
<evidence type="ECO:0000256" key="2">
    <source>
        <dbReference type="ARBA" id="ARBA00023125"/>
    </source>
</evidence>
<dbReference type="Pfam" id="PF00356">
    <property type="entry name" value="LacI"/>
    <property type="match status" value="1"/>
</dbReference>
<dbReference type="Gene3D" id="3.40.50.2300">
    <property type="match status" value="2"/>
</dbReference>
<evidence type="ECO:0000313" key="5">
    <source>
        <dbReference type="EMBL" id="MBJ3763048.1"/>
    </source>
</evidence>
<evidence type="ECO:0000313" key="6">
    <source>
        <dbReference type="Proteomes" id="UP000642488"/>
    </source>
</evidence>
<dbReference type="GO" id="GO:0000976">
    <property type="term" value="F:transcription cis-regulatory region binding"/>
    <property type="evidence" value="ECO:0007669"/>
    <property type="project" value="TreeGrafter"/>
</dbReference>
<dbReference type="Proteomes" id="UP000642488">
    <property type="component" value="Unassembled WGS sequence"/>
</dbReference>
<keyword evidence="6" id="KW-1185">Reference proteome</keyword>
<organism evidence="5 6">
    <name type="scientific">Palleronia pontilimi</name>
    <dbReference type="NCBI Taxonomy" id="1964209"/>
    <lineage>
        <taxon>Bacteria</taxon>
        <taxon>Pseudomonadati</taxon>
        <taxon>Pseudomonadota</taxon>
        <taxon>Alphaproteobacteria</taxon>
        <taxon>Rhodobacterales</taxon>
        <taxon>Roseobacteraceae</taxon>
        <taxon>Palleronia</taxon>
    </lineage>
</organism>
<keyword evidence="1" id="KW-0805">Transcription regulation</keyword>
<keyword evidence="3" id="KW-0804">Transcription</keyword>
<dbReference type="PROSITE" id="PS50932">
    <property type="entry name" value="HTH_LACI_2"/>
    <property type="match status" value="1"/>
</dbReference>
<feature type="domain" description="HTH lacI-type" evidence="4">
    <location>
        <begin position="1"/>
        <end position="55"/>
    </location>
</feature>
<proteinExistence type="predicted"/>
<dbReference type="CDD" id="cd20010">
    <property type="entry name" value="PBP1_AglR-like"/>
    <property type="match status" value="1"/>
</dbReference>
<keyword evidence="2" id="KW-0238">DNA-binding</keyword>
<sequence>MNLRELSHILGLSQTTVSRALNGYPEVSEATRIRVQTAAIAHNYRPNARAQGLATGRARAIAHVLPMSSGHEVLNPVFAEFIGGAGEVYARADYDMLLSIVPADQEITAYRTLAARRSVDGVMVHAPLVEDRRIALLSELGLPFVVHGRSGSDGPPYAWLDMNNRRAFARGTAHLLDLGHLRIALLNGLERMDFALRRKQGYLDALAARGIAADPALHDSAEMSEDYGFEAASRMLALPNPPTAFLTSSLIVAIGARRACQDRGLVLGRDISIVTHDDDLGYFRNGRDTPYFTALRSPMREHGRRAAEMLLAQIVDPGPAPRQQLLEAEFLTGQSCGPAPGP</sequence>
<dbReference type="AlphaFoldDB" id="A0A934IHJ6"/>
<name>A0A934IHJ6_9RHOB</name>
<dbReference type="SUPFAM" id="SSF53822">
    <property type="entry name" value="Periplasmic binding protein-like I"/>
    <property type="match status" value="1"/>
</dbReference>
<evidence type="ECO:0000256" key="3">
    <source>
        <dbReference type="ARBA" id="ARBA00023163"/>
    </source>
</evidence>
<dbReference type="InterPro" id="IPR028082">
    <property type="entry name" value="Peripla_BP_I"/>
</dbReference>
<dbReference type="InterPro" id="IPR000843">
    <property type="entry name" value="HTH_LacI"/>
</dbReference>
<dbReference type="RefSeq" id="WP_198916288.1">
    <property type="nucleotide sequence ID" value="NZ_JAEKPD010000008.1"/>
</dbReference>
<protein>
    <submittedName>
        <fullName evidence="5">Substrate-binding domain-containing protein</fullName>
    </submittedName>
</protein>
<gene>
    <name evidence="5" type="ORF">ILP92_09860</name>
</gene>